<accession>A0A8J8GC06</accession>
<dbReference type="Proteomes" id="UP000610746">
    <property type="component" value="Unassembled WGS sequence"/>
</dbReference>
<evidence type="ECO:0000313" key="3">
    <source>
        <dbReference type="Proteomes" id="UP000610746"/>
    </source>
</evidence>
<evidence type="ECO:0000256" key="1">
    <source>
        <dbReference type="SAM" id="Phobius"/>
    </source>
</evidence>
<dbReference type="EMBL" id="JABSNO010000021">
    <property type="protein sequence ID" value="NRS93434.1"/>
    <property type="molecule type" value="Genomic_DNA"/>
</dbReference>
<feature type="transmembrane region" description="Helical" evidence="1">
    <location>
        <begin position="33"/>
        <end position="56"/>
    </location>
</feature>
<evidence type="ECO:0000313" key="2">
    <source>
        <dbReference type="EMBL" id="NRS93434.1"/>
    </source>
</evidence>
<protein>
    <submittedName>
        <fullName evidence="2">Uncharacterized protein</fullName>
    </submittedName>
</protein>
<reference evidence="2" key="1">
    <citation type="submission" date="2020-05" db="EMBL/GenBank/DDBJ databases">
        <title>Genomic Encyclopedia of Type Strains, Phase IV (KMG-V): Genome sequencing to study the core and pangenomes of soil and plant-associated prokaryotes.</title>
        <authorList>
            <person name="Whitman W."/>
        </authorList>
    </citation>
    <scope>NUCLEOTIDE SEQUENCE</scope>
    <source>
        <strain evidence="2">16F</strain>
    </source>
</reference>
<comment type="caution">
    <text evidence="2">The sequence shown here is derived from an EMBL/GenBank/DDBJ whole genome shotgun (WGS) entry which is preliminary data.</text>
</comment>
<gene>
    <name evidence="2" type="ORF">HNQ03_002524</name>
</gene>
<feature type="transmembrane region" description="Helical" evidence="1">
    <location>
        <begin position="7"/>
        <end position="27"/>
    </location>
</feature>
<keyword evidence="1" id="KW-0812">Transmembrane</keyword>
<keyword evidence="1" id="KW-1133">Transmembrane helix</keyword>
<organism evidence="2 3">
    <name type="scientific">Frigoriflavimonas asaccharolytica</name>
    <dbReference type="NCBI Taxonomy" id="2735899"/>
    <lineage>
        <taxon>Bacteria</taxon>
        <taxon>Pseudomonadati</taxon>
        <taxon>Bacteroidota</taxon>
        <taxon>Flavobacteriia</taxon>
        <taxon>Flavobacteriales</taxon>
        <taxon>Weeksellaceae</taxon>
        <taxon>Frigoriflavimonas</taxon>
    </lineage>
</organism>
<keyword evidence="3" id="KW-1185">Reference proteome</keyword>
<dbReference type="AlphaFoldDB" id="A0A8J8GC06"/>
<feature type="transmembrane region" description="Helical" evidence="1">
    <location>
        <begin position="68"/>
        <end position="88"/>
    </location>
</feature>
<proteinExistence type="predicted"/>
<name>A0A8J8GC06_9FLAO</name>
<dbReference type="RefSeq" id="WP_173779996.1">
    <property type="nucleotide sequence ID" value="NZ_JABSNO010000021.1"/>
</dbReference>
<sequence>MMTDRKLKIIFGILSAGLFASLLLKLTDVPGGMILSGFFLGGMMIIGIILGCLIFVGFLKLIFKKTSFLAILFISTTISFLAFHYQLYSPTLKVIVPIGYKGEVHLVLSNVEDNLLTIDSNGIGYLTKWTFNKTYTKPIVKQIDGKNLEKNLVGFNPSTFFGQGKSCCIDGQQVESLSFEIVSDDKLGQKQYNSKNFIDFIDKKLIIFSK</sequence>
<keyword evidence="1" id="KW-0472">Membrane</keyword>